<keyword evidence="4" id="KW-1185">Reference proteome</keyword>
<feature type="compositionally biased region" description="Polar residues" evidence="2">
    <location>
        <begin position="129"/>
        <end position="146"/>
    </location>
</feature>
<protein>
    <submittedName>
        <fullName evidence="3">Protein fantom</fullName>
    </submittedName>
</protein>
<keyword evidence="1" id="KW-0175">Coiled coil</keyword>
<organism evidence="3 4">
    <name type="scientific">Dufourea novaeangliae</name>
    <name type="common">Sweat bee</name>
    <dbReference type="NCBI Taxonomy" id="178035"/>
    <lineage>
        <taxon>Eukaryota</taxon>
        <taxon>Metazoa</taxon>
        <taxon>Ecdysozoa</taxon>
        <taxon>Arthropoda</taxon>
        <taxon>Hexapoda</taxon>
        <taxon>Insecta</taxon>
        <taxon>Pterygota</taxon>
        <taxon>Neoptera</taxon>
        <taxon>Endopterygota</taxon>
        <taxon>Hymenoptera</taxon>
        <taxon>Apocrita</taxon>
        <taxon>Aculeata</taxon>
        <taxon>Apoidea</taxon>
        <taxon>Anthophila</taxon>
        <taxon>Halictidae</taxon>
        <taxon>Rophitinae</taxon>
        <taxon>Dufourea</taxon>
    </lineage>
</organism>
<feature type="region of interest" description="Disordered" evidence="2">
    <location>
        <begin position="473"/>
        <end position="502"/>
    </location>
</feature>
<gene>
    <name evidence="3" type="ORF">WN55_10499</name>
</gene>
<dbReference type="InterPro" id="IPR031139">
    <property type="entry name" value="RPGRIP1_fam"/>
</dbReference>
<accession>A0A154P5W3</accession>
<sequence>MADDLIRDILPVKEGSCEDTCRSYIDPRERHFVYKLDRYELEDKYLRLLEEASNLKKLSNCQDDKIRRLATKLMRVTANPRTNATVLDVFEDKNKIINLQLENSKLKDKIAVLRNQLLSHTIHGRSSSRSRNLQTRPSSGRTTCRSESSRTKIPSCHCIVQNVNDDVQARHKVEELEAQKKEMADRIAELEKELSTYAVTNQREKVAENVEYIKCWRQMKQLNDKLVTAENTNVSLNAQINDLKRMLQEATKKNQETIGALLEEKKRSSELDEEILSAKNSQLSSREKDEQIKDLTNEIKILQQHNGELIALSSTKGEIESENIELKKKVSEQRDDQESLRNAFNNEQANIVALRTSNEQLLGKLQELQKNIDSLTSFRAQTEKPEMSMVTPVSLLDNRAPAVTNKQLYESSVNETMVCTNCYKGQANVGKLEETDSVAGKRPSSSSIEKYVQTEDMVDAVIVVTKEQGTSTMTPVKEMQQEKSTIVWQRSERTTSPESSLTPQKMLKLLEQAQITAPLDAPRFSHKDMASNVDYNDILDLNQRHRQVVSLEKLLFGDSSC</sequence>
<dbReference type="Proteomes" id="UP000076502">
    <property type="component" value="Unassembled WGS sequence"/>
</dbReference>
<evidence type="ECO:0000313" key="4">
    <source>
        <dbReference type="Proteomes" id="UP000076502"/>
    </source>
</evidence>
<feature type="coiled-coil region" evidence="1">
    <location>
        <begin position="166"/>
        <end position="260"/>
    </location>
</feature>
<evidence type="ECO:0000256" key="1">
    <source>
        <dbReference type="SAM" id="Coils"/>
    </source>
</evidence>
<name>A0A154P5W3_DUFNO</name>
<dbReference type="SUPFAM" id="SSF56672">
    <property type="entry name" value="DNA/RNA polymerases"/>
    <property type="match status" value="1"/>
</dbReference>
<dbReference type="AlphaFoldDB" id="A0A154P5W3"/>
<dbReference type="GO" id="GO:0071897">
    <property type="term" value="P:DNA biosynthetic process"/>
    <property type="evidence" value="ECO:0007669"/>
    <property type="project" value="UniProtKB-ARBA"/>
</dbReference>
<dbReference type="EMBL" id="KQ434809">
    <property type="protein sequence ID" value="KZC06588.1"/>
    <property type="molecule type" value="Genomic_DNA"/>
</dbReference>
<feature type="coiled-coil region" evidence="1">
    <location>
        <begin position="285"/>
        <end position="378"/>
    </location>
</feature>
<dbReference type="InterPro" id="IPR043502">
    <property type="entry name" value="DNA/RNA_pol_sf"/>
</dbReference>
<dbReference type="STRING" id="178035.A0A154P5W3"/>
<evidence type="ECO:0000256" key="2">
    <source>
        <dbReference type="SAM" id="MobiDB-lite"/>
    </source>
</evidence>
<evidence type="ECO:0000313" key="3">
    <source>
        <dbReference type="EMBL" id="KZC06588.1"/>
    </source>
</evidence>
<dbReference type="PANTHER" id="PTHR14240">
    <property type="entry name" value="RETINITIS PIGMENTOSA GTPASE REGULATOR-INTERACTING PROTEIN"/>
    <property type="match status" value="1"/>
</dbReference>
<proteinExistence type="predicted"/>
<feature type="region of interest" description="Disordered" evidence="2">
    <location>
        <begin position="123"/>
        <end position="148"/>
    </location>
</feature>
<reference evidence="3 4" key="1">
    <citation type="submission" date="2015-07" db="EMBL/GenBank/DDBJ databases">
        <title>The genome of Dufourea novaeangliae.</title>
        <authorList>
            <person name="Pan H."/>
            <person name="Kapheim K."/>
        </authorList>
    </citation>
    <scope>NUCLEOTIDE SEQUENCE [LARGE SCALE GENOMIC DNA]</scope>
    <source>
        <strain evidence="3">0120121106</strain>
        <tissue evidence="3">Whole body</tissue>
    </source>
</reference>